<keyword evidence="10" id="KW-1185">Reference proteome</keyword>
<dbReference type="Gene3D" id="3.40.30.10">
    <property type="entry name" value="Glutaredoxin"/>
    <property type="match status" value="1"/>
</dbReference>
<evidence type="ECO:0000259" key="8">
    <source>
        <dbReference type="Pfam" id="PF00462"/>
    </source>
</evidence>
<dbReference type="EMBL" id="NCKU01001272">
    <property type="protein sequence ID" value="RWS12575.1"/>
    <property type="molecule type" value="Genomic_DNA"/>
</dbReference>
<dbReference type="NCBIfam" id="TIGR02180">
    <property type="entry name" value="GRX_euk"/>
    <property type="match status" value="1"/>
</dbReference>
<dbReference type="PANTHER" id="PTHR46185">
    <property type="entry name" value="GLUTAREDOXIN-1"/>
    <property type="match status" value="1"/>
</dbReference>
<keyword evidence="7" id="KW-0676">Redox-active center</keyword>
<dbReference type="CDD" id="cd03419">
    <property type="entry name" value="GRX_GRXh_1_2_like"/>
    <property type="match status" value="1"/>
</dbReference>
<evidence type="ECO:0000256" key="2">
    <source>
        <dbReference type="ARBA" id="ARBA00007787"/>
    </source>
</evidence>
<dbReference type="FunFam" id="3.40.30.10:FF:000093">
    <property type="entry name" value="Glutaredoxin 2"/>
    <property type="match status" value="1"/>
</dbReference>
<protein>
    <recommendedName>
        <fullName evidence="3">Glutaredoxin-1</fullName>
    </recommendedName>
</protein>
<organism evidence="9 10">
    <name type="scientific">Dinothrombium tinctorium</name>
    <dbReference type="NCBI Taxonomy" id="1965070"/>
    <lineage>
        <taxon>Eukaryota</taxon>
        <taxon>Metazoa</taxon>
        <taxon>Ecdysozoa</taxon>
        <taxon>Arthropoda</taxon>
        <taxon>Chelicerata</taxon>
        <taxon>Arachnida</taxon>
        <taxon>Acari</taxon>
        <taxon>Acariformes</taxon>
        <taxon>Trombidiformes</taxon>
        <taxon>Prostigmata</taxon>
        <taxon>Anystina</taxon>
        <taxon>Parasitengona</taxon>
        <taxon>Trombidioidea</taxon>
        <taxon>Trombidiidae</taxon>
        <taxon>Dinothrombium</taxon>
    </lineage>
</organism>
<dbReference type="OrthoDB" id="418495at2759"/>
<evidence type="ECO:0000256" key="1">
    <source>
        <dbReference type="ARBA" id="ARBA00002549"/>
    </source>
</evidence>
<reference evidence="9 10" key="1">
    <citation type="journal article" date="2018" name="Gigascience">
        <title>Genomes of trombidid mites reveal novel predicted allergens and laterally-transferred genes associated with secondary metabolism.</title>
        <authorList>
            <person name="Dong X."/>
            <person name="Chaisiri K."/>
            <person name="Xia D."/>
            <person name="Armstrong S.D."/>
            <person name="Fang Y."/>
            <person name="Donnelly M.J."/>
            <person name="Kadowaki T."/>
            <person name="McGarry J.W."/>
            <person name="Darby A.C."/>
            <person name="Makepeace B.L."/>
        </authorList>
    </citation>
    <scope>NUCLEOTIDE SEQUENCE [LARGE SCALE GENOMIC DNA]</scope>
    <source>
        <strain evidence="9">UoL-WK</strain>
    </source>
</reference>
<dbReference type="PRINTS" id="PR00160">
    <property type="entry name" value="GLUTAREDOXIN"/>
</dbReference>
<accession>A0A443RBC3</accession>
<dbReference type="Pfam" id="PF00462">
    <property type="entry name" value="Glutaredoxin"/>
    <property type="match status" value="1"/>
</dbReference>
<sequence>MGSQQSTQMDESIKIFVDTTINKYKVAVFSKSYCPYCRRAKEIITGYPLKPGVLEVVEIEKRPDCSQIQAYLKSLTGASTVPRIFVNGAFVGGCDDLTKIHETGEFEQMLKECSAI</sequence>
<dbReference type="InterPro" id="IPR047185">
    <property type="entry name" value="GLRX1"/>
</dbReference>
<dbReference type="PROSITE" id="PS00195">
    <property type="entry name" value="GLUTAREDOXIN_1"/>
    <property type="match status" value="1"/>
</dbReference>
<evidence type="ECO:0000256" key="3">
    <source>
        <dbReference type="ARBA" id="ARBA00013662"/>
    </source>
</evidence>
<gene>
    <name evidence="9" type="ORF">B4U79_08628</name>
</gene>
<feature type="domain" description="Glutaredoxin" evidence="8">
    <location>
        <begin position="26"/>
        <end position="91"/>
    </location>
</feature>
<dbReference type="InterPro" id="IPR014025">
    <property type="entry name" value="Glutaredoxin_subgr"/>
</dbReference>
<evidence type="ECO:0000313" key="9">
    <source>
        <dbReference type="EMBL" id="RWS12575.1"/>
    </source>
</evidence>
<dbReference type="SUPFAM" id="SSF52833">
    <property type="entry name" value="Thioredoxin-like"/>
    <property type="match status" value="1"/>
</dbReference>
<keyword evidence="4" id="KW-0813">Transport</keyword>
<dbReference type="GO" id="GO:0015038">
    <property type="term" value="F:glutathione disulfide oxidoreductase activity"/>
    <property type="evidence" value="ECO:0007669"/>
    <property type="project" value="TreeGrafter"/>
</dbReference>
<comment type="caution">
    <text evidence="9">The sequence shown here is derived from an EMBL/GenBank/DDBJ whole genome shotgun (WGS) entry which is preliminary data.</text>
</comment>
<evidence type="ECO:0000256" key="4">
    <source>
        <dbReference type="ARBA" id="ARBA00022448"/>
    </source>
</evidence>
<dbReference type="InterPro" id="IPR011899">
    <property type="entry name" value="Glutaredoxin_euk/vir"/>
</dbReference>
<dbReference type="SMR" id="A0A443RBC3"/>
<dbReference type="InterPro" id="IPR002109">
    <property type="entry name" value="Glutaredoxin"/>
</dbReference>
<keyword evidence="6" id="KW-1015">Disulfide bond</keyword>
<keyword evidence="5" id="KW-0249">Electron transport</keyword>
<proteinExistence type="inferred from homology"/>
<dbReference type="AlphaFoldDB" id="A0A443RBC3"/>
<evidence type="ECO:0000256" key="7">
    <source>
        <dbReference type="ARBA" id="ARBA00023284"/>
    </source>
</evidence>
<evidence type="ECO:0000256" key="5">
    <source>
        <dbReference type="ARBA" id="ARBA00022982"/>
    </source>
</evidence>
<comment type="function">
    <text evidence="1">Has a glutathione-disulfide oxidoreductase activity in the presence of NADPH and glutathione reductase. Reduces low molecular weight disulfides and proteins.</text>
</comment>
<dbReference type="PANTHER" id="PTHR46185:SF1">
    <property type="entry name" value="GLUTAREDOXIN-1"/>
    <property type="match status" value="1"/>
</dbReference>
<dbReference type="InterPro" id="IPR011767">
    <property type="entry name" value="GLR_AS"/>
</dbReference>
<dbReference type="InterPro" id="IPR036249">
    <property type="entry name" value="Thioredoxin-like_sf"/>
</dbReference>
<evidence type="ECO:0000256" key="6">
    <source>
        <dbReference type="ARBA" id="ARBA00023157"/>
    </source>
</evidence>
<dbReference type="Proteomes" id="UP000285301">
    <property type="component" value="Unassembled WGS sequence"/>
</dbReference>
<dbReference type="PROSITE" id="PS51354">
    <property type="entry name" value="GLUTAREDOXIN_2"/>
    <property type="match status" value="1"/>
</dbReference>
<name>A0A443RBC3_9ACAR</name>
<dbReference type="GO" id="GO:0005739">
    <property type="term" value="C:mitochondrion"/>
    <property type="evidence" value="ECO:0007669"/>
    <property type="project" value="TreeGrafter"/>
</dbReference>
<dbReference type="STRING" id="1965070.A0A443RBC3"/>
<comment type="similarity">
    <text evidence="2">Belongs to the glutaredoxin family.</text>
</comment>
<evidence type="ECO:0000313" key="10">
    <source>
        <dbReference type="Proteomes" id="UP000285301"/>
    </source>
</evidence>